<evidence type="ECO:0000313" key="2">
    <source>
        <dbReference type="Proteomes" id="UP000479000"/>
    </source>
</evidence>
<sequence length="70" mass="7813">MQCQYTGYQCQGRRVWQAEGIVLSRCCKTASLGGRLSYGVDWSEARIKNRLSVVAVGDGRAGLWCWEAVQ</sequence>
<keyword evidence="2" id="KW-1185">Reference proteome</keyword>
<proteinExistence type="predicted"/>
<feature type="non-terminal residue" evidence="1">
    <location>
        <position position="70"/>
    </location>
</feature>
<name>A0A6H5GS46_9HEMI</name>
<dbReference type="Proteomes" id="UP000479000">
    <property type="component" value="Unassembled WGS sequence"/>
</dbReference>
<protein>
    <submittedName>
        <fullName evidence="1">Uncharacterized protein</fullName>
    </submittedName>
</protein>
<accession>A0A6H5GS46</accession>
<reference evidence="1 2" key="1">
    <citation type="submission" date="2020-02" db="EMBL/GenBank/DDBJ databases">
        <authorList>
            <person name="Ferguson B K."/>
        </authorList>
    </citation>
    <scope>NUCLEOTIDE SEQUENCE [LARGE SCALE GENOMIC DNA]</scope>
</reference>
<organism evidence="1 2">
    <name type="scientific">Nesidiocoris tenuis</name>
    <dbReference type="NCBI Taxonomy" id="355587"/>
    <lineage>
        <taxon>Eukaryota</taxon>
        <taxon>Metazoa</taxon>
        <taxon>Ecdysozoa</taxon>
        <taxon>Arthropoda</taxon>
        <taxon>Hexapoda</taxon>
        <taxon>Insecta</taxon>
        <taxon>Pterygota</taxon>
        <taxon>Neoptera</taxon>
        <taxon>Paraneoptera</taxon>
        <taxon>Hemiptera</taxon>
        <taxon>Heteroptera</taxon>
        <taxon>Panheteroptera</taxon>
        <taxon>Cimicomorpha</taxon>
        <taxon>Miridae</taxon>
        <taxon>Dicyphina</taxon>
        <taxon>Nesidiocoris</taxon>
    </lineage>
</organism>
<dbReference type="EMBL" id="CADCXU010018632">
    <property type="protein sequence ID" value="CAB0007046.1"/>
    <property type="molecule type" value="Genomic_DNA"/>
</dbReference>
<dbReference type="AlphaFoldDB" id="A0A6H5GS46"/>
<gene>
    <name evidence="1" type="ORF">NTEN_LOCUS12444</name>
</gene>
<evidence type="ECO:0000313" key="1">
    <source>
        <dbReference type="EMBL" id="CAB0007046.1"/>
    </source>
</evidence>